<dbReference type="RefSeq" id="WP_241296231.1">
    <property type="nucleotide sequence ID" value="NZ_JAKZGR010000013.1"/>
</dbReference>
<proteinExistence type="predicted"/>
<protein>
    <submittedName>
        <fullName evidence="2">Uncharacterized protein</fullName>
    </submittedName>
</protein>
<comment type="caution">
    <text evidence="2">The sequence shown here is derived from an EMBL/GenBank/DDBJ whole genome shotgun (WGS) entry which is preliminary data.</text>
</comment>
<keyword evidence="3" id="KW-1185">Reference proteome</keyword>
<keyword evidence="1" id="KW-0812">Transmembrane</keyword>
<dbReference type="EMBL" id="JBHSAV010000045">
    <property type="protein sequence ID" value="MFC3976611.1"/>
    <property type="molecule type" value="Genomic_DNA"/>
</dbReference>
<feature type="transmembrane region" description="Helical" evidence="1">
    <location>
        <begin position="6"/>
        <end position="25"/>
    </location>
</feature>
<evidence type="ECO:0000313" key="3">
    <source>
        <dbReference type="Proteomes" id="UP001595766"/>
    </source>
</evidence>
<evidence type="ECO:0000256" key="1">
    <source>
        <dbReference type="SAM" id="Phobius"/>
    </source>
</evidence>
<dbReference type="Proteomes" id="UP001595766">
    <property type="component" value="Unassembled WGS sequence"/>
</dbReference>
<accession>A0ABV8ELC0</accession>
<sequence>MGFIPVILTMSGAIMLFIMVVKQSITQKRNNVELLIRQVAQDWNALTNQELKFPTSLDNLSLLIKKNKSQLQNDQLLKYDKTIKSNLFQAKLLRVQHNKLISTRPYSFVAKLFGYKAI</sequence>
<evidence type="ECO:0000313" key="2">
    <source>
        <dbReference type="EMBL" id="MFC3976611.1"/>
    </source>
</evidence>
<reference evidence="3" key="1">
    <citation type="journal article" date="2019" name="Int. J. Syst. Evol. Microbiol.">
        <title>The Global Catalogue of Microorganisms (GCM) 10K type strain sequencing project: providing services to taxonomists for standard genome sequencing and annotation.</title>
        <authorList>
            <consortium name="The Broad Institute Genomics Platform"/>
            <consortium name="The Broad Institute Genome Sequencing Center for Infectious Disease"/>
            <person name="Wu L."/>
            <person name="Ma J."/>
        </authorList>
    </citation>
    <scope>NUCLEOTIDE SEQUENCE [LARGE SCALE GENOMIC DNA]</scope>
    <source>
        <strain evidence="3">CECT 8551</strain>
    </source>
</reference>
<keyword evidence="1" id="KW-1133">Transmembrane helix</keyword>
<gene>
    <name evidence="2" type="ORF">ACFOUP_09515</name>
</gene>
<organism evidence="2 3">
    <name type="scientific">Belliella kenyensis</name>
    <dbReference type="NCBI Taxonomy" id="1472724"/>
    <lineage>
        <taxon>Bacteria</taxon>
        <taxon>Pseudomonadati</taxon>
        <taxon>Bacteroidota</taxon>
        <taxon>Cytophagia</taxon>
        <taxon>Cytophagales</taxon>
        <taxon>Cyclobacteriaceae</taxon>
        <taxon>Belliella</taxon>
    </lineage>
</organism>
<keyword evidence="1" id="KW-0472">Membrane</keyword>
<name>A0ABV8ELC0_9BACT</name>